<reference evidence="1 2" key="1">
    <citation type="submission" date="2016-02" db="EMBL/GenBank/DDBJ databases">
        <title>Genome analysis of coral dinoflagellate symbionts highlights evolutionary adaptations to a symbiotic lifestyle.</title>
        <authorList>
            <person name="Aranda M."/>
            <person name="Li Y."/>
            <person name="Liew Y.J."/>
            <person name="Baumgarten S."/>
            <person name="Simakov O."/>
            <person name="Wilson M."/>
            <person name="Piel J."/>
            <person name="Ashoor H."/>
            <person name="Bougouffa S."/>
            <person name="Bajic V.B."/>
            <person name="Ryu T."/>
            <person name="Ravasi T."/>
            <person name="Bayer T."/>
            <person name="Micklem G."/>
            <person name="Kim H."/>
            <person name="Bhak J."/>
            <person name="Lajeunesse T.C."/>
            <person name="Voolstra C.R."/>
        </authorList>
    </citation>
    <scope>NUCLEOTIDE SEQUENCE [LARGE SCALE GENOMIC DNA]</scope>
    <source>
        <strain evidence="1 2">CCMP2467</strain>
    </source>
</reference>
<evidence type="ECO:0000313" key="2">
    <source>
        <dbReference type="Proteomes" id="UP000186817"/>
    </source>
</evidence>
<gene>
    <name evidence="1" type="ORF">AK812_SmicGene40409</name>
</gene>
<organism evidence="1 2">
    <name type="scientific">Symbiodinium microadriaticum</name>
    <name type="common">Dinoflagellate</name>
    <name type="synonym">Zooxanthella microadriatica</name>
    <dbReference type="NCBI Taxonomy" id="2951"/>
    <lineage>
        <taxon>Eukaryota</taxon>
        <taxon>Sar</taxon>
        <taxon>Alveolata</taxon>
        <taxon>Dinophyceae</taxon>
        <taxon>Suessiales</taxon>
        <taxon>Symbiodiniaceae</taxon>
        <taxon>Symbiodinium</taxon>
    </lineage>
</organism>
<protein>
    <submittedName>
        <fullName evidence="1">Uncharacterized protein</fullName>
    </submittedName>
</protein>
<proteinExistence type="predicted"/>
<sequence>MADPAATAGPAADEGPARQNEIADTLRKLRKLVIFSGEDLTENLPCGCYIDFGDATIRAAIGHWDEANAIFRRQEPSR</sequence>
<name>A0A1Q9C8R4_SYMMI</name>
<comment type="caution">
    <text evidence="1">The sequence shown here is derived from an EMBL/GenBank/DDBJ whole genome shotgun (WGS) entry which is preliminary data.</text>
</comment>
<evidence type="ECO:0000313" key="1">
    <source>
        <dbReference type="EMBL" id="OLP79316.1"/>
    </source>
</evidence>
<keyword evidence="2" id="KW-1185">Reference proteome</keyword>
<dbReference type="Proteomes" id="UP000186817">
    <property type="component" value="Unassembled WGS sequence"/>
</dbReference>
<dbReference type="EMBL" id="LSRX01001500">
    <property type="protein sequence ID" value="OLP79316.1"/>
    <property type="molecule type" value="Genomic_DNA"/>
</dbReference>
<dbReference type="AlphaFoldDB" id="A0A1Q9C8R4"/>
<accession>A0A1Q9C8R4</accession>